<dbReference type="InterPro" id="IPR008480">
    <property type="entry name" value="DUF761_pln"/>
</dbReference>
<reference evidence="2" key="1">
    <citation type="journal article" date="2020" name="bioRxiv">
        <title>Hybrid origin of Populus tomentosa Carr. identified through genome sequencing and phylogenomic analysis.</title>
        <authorList>
            <person name="An X."/>
            <person name="Gao K."/>
            <person name="Chen Z."/>
            <person name="Li J."/>
            <person name="Yang X."/>
            <person name="Yang X."/>
            <person name="Zhou J."/>
            <person name="Guo T."/>
            <person name="Zhao T."/>
            <person name="Huang S."/>
            <person name="Miao D."/>
            <person name="Khan W.U."/>
            <person name="Rao P."/>
            <person name="Ye M."/>
            <person name="Lei B."/>
            <person name="Liao W."/>
            <person name="Wang J."/>
            <person name="Ji L."/>
            <person name="Li Y."/>
            <person name="Guo B."/>
            <person name="Mustafa N.S."/>
            <person name="Li S."/>
            <person name="Yun Q."/>
            <person name="Keller S.R."/>
            <person name="Mao J."/>
            <person name="Zhang R."/>
            <person name="Strauss S.H."/>
        </authorList>
    </citation>
    <scope>NUCLEOTIDE SEQUENCE</scope>
    <source>
        <strain evidence="2">GM15</strain>
        <tissue evidence="2">Leaf</tissue>
    </source>
</reference>
<accession>A0A8X7XSI9</accession>
<gene>
    <name evidence="2" type="ORF">POTOM_057363</name>
</gene>
<sequence>MGRDKWSLLSSLRRAIKKVKIILNLDMSRWRLASMIGAASSRRHQLSFNDRPGLRGCEDIDDKESEDSGSSKGLQRTISNQSEDDIDKRAEMFIENFRRQLQIERQISLELKYFQGFPMPINLMGPVFLFSSGIVSSVHCSRC</sequence>
<evidence type="ECO:0000313" key="2">
    <source>
        <dbReference type="EMBL" id="KAG6739748.1"/>
    </source>
</evidence>
<proteinExistence type="predicted"/>
<comment type="caution">
    <text evidence="2">The sequence shown here is derived from an EMBL/GenBank/DDBJ whole genome shotgun (WGS) entry which is preliminary data.</text>
</comment>
<dbReference type="Pfam" id="PF05553">
    <property type="entry name" value="DUF761"/>
    <property type="match status" value="1"/>
</dbReference>
<dbReference type="AlphaFoldDB" id="A0A8X7XSI9"/>
<organism evidence="2 3">
    <name type="scientific">Populus tomentosa</name>
    <name type="common">Chinese white poplar</name>
    <dbReference type="NCBI Taxonomy" id="118781"/>
    <lineage>
        <taxon>Eukaryota</taxon>
        <taxon>Viridiplantae</taxon>
        <taxon>Streptophyta</taxon>
        <taxon>Embryophyta</taxon>
        <taxon>Tracheophyta</taxon>
        <taxon>Spermatophyta</taxon>
        <taxon>Magnoliopsida</taxon>
        <taxon>eudicotyledons</taxon>
        <taxon>Gunneridae</taxon>
        <taxon>Pentapetalae</taxon>
        <taxon>rosids</taxon>
        <taxon>fabids</taxon>
        <taxon>Malpighiales</taxon>
        <taxon>Salicaceae</taxon>
        <taxon>Saliceae</taxon>
        <taxon>Populus</taxon>
    </lineage>
</organism>
<dbReference type="EMBL" id="JAAWWB010000036">
    <property type="protein sequence ID" value="KAG6739748.1"/>
    <property type="molecule type" value="Genomic_DNA"/>
</dbReference>
<evidence type="ECO:0000313" key="3">
    <source>
        <dbReference type="Proteomes" id="UP000886885"/>
    </source>
</evidence>
<keyword evidence="3" id="KW-1185">Reference proteome</keyword>
<dbReference type="Proteomes" id="UP000886885">
    <property type="component" value="Chromosome 18D"/>
</dbReference>
<protein>
    <submittedName>
        <fullName evidence="2">Uncharacterized protein</fullName>
    </submittedName>
</protein>
<feature type="region of interest" description="Disordered" evidence="1">
    <location>
        <begin position="47"/>
        <end position="83"/>
    </location>
</feature>
<evidence type="ECO:0000256" key="1">
    <source>
        <dbReference type="SAM" id="MobiDB-lite"/>
    </source>
</evidence>
<dbReference type="OrthoDB" id="1682876at2759"/>
<name>A0A8X7XSI9_POPTO</name>